<dbReference type="EMBL" id="CAADFK010000094">
    <property type="protein sequence ID" value="VFK16369.1"/>
    <property type="molecule type" value="Genomic_DNA"/>
</dbReference>
<sequence length="230" mass="26257">MRCLMRGGSGVSNLLIVESHNDKYFLEALIRYLNLANVEVGSPVCNIDEFECLKGISRLKQRLKEIGYTIEKGPIAKLGIILDADKVGIDGRVKLIDDSLKEICSDVSLHSTNTLVKSVELEVEIACHIMNVDGFGELETLLKRIKSKPSICADCLDSWRECLDGEGKIIDNKFFDKFWIDIYQRYDICKMNESNADKNCRGEISMKKDIWDFEHPQLKGLKEFLQLFRD</sequence>
<reference evidence="1" key="1">
    <citation type="submission" date="2019-02" db="EMBL/GenBank/DDBJ databases">
        <authorList>
            <person name="Gruber-Vodicka R. H."/>
            <person name="Seah K. B. B."/>
        </authorList>
    </citation>
    <scope>NUCLEOTIDE SEQUENCE</scope>
    <source>
        <strain evidence="1">BECK_S313</strain>
    </source>
</reference>
<dbReference type="AlphaFoldDB" id="A0A450WGZ7"/>
<organism evidence="1">
    <name type="scientific">Candidatus Kentrum sp. LPFa</name>
    <dbReference type="NCBI Taxonomy" id="2126335"/>
    <lineage>
        <taxon>Bacteria</taxon>
        <taxon>Pseudomonadati</taxon>
        <taxon>Pseudomonadota</taxon>
        <taxon>Gammaproteobacteria</taxon>
        <taxon>Candidatus Kentrum</taxon>
    </lineage>
</organism>
<accession>A0A450WGZ7</accession>
<name>A0A450WGZ7_9GAMM</name>
<proteinExistence type="predicted"/>
<evidence type="ECO:0000313" key="1">
    <source>
        <dbReference type="EMBL" id="VFK16369.1"/>
    </source>
</evidence>
<dbReference type="Pfam" id="PF11536">
    <property type="entry name" value="DUF3226"/>
    <property type="match status" value="1"/>
</dbReference>
<protein>
    <submittedName>
        <fullName evidence="1">Uncharacterized protein</fullName>
    </submittedName>
</protein>
<dbReference type="InterPro" id="IPR024508">
    <property type="entry name" value="DUF3226"/>
</dbReference>
<gene>
    <name evidence="1" type="ORF">BECKLPF1236B_GA0070989_109410</name>
</gene>